<dbReference type="GO" id="GO:0005778">
    <property type="term" value="C:peroxisomal membrane"/>
    <property type="evidence" value="ECO:0007669"/>
    <property type="project" value="TreeGrafter"/>
</dbReference>
<protein>
    <submittedName>
        <fullName evidence="3">Uncharacterized protein</fullName>
    </submittedName>
</protein>
<dbReference type="PANTHER" id="PTHR13247">
    <property type="entry name" value="TETRATRICOPEPTIDE REPEAT PROTEIN 11 TPR REPEAT PROTEIN 11"/>
    <property type="match status" value="1"/>
</dbReference>
<dbReference type="InterPro" id="IPR016543">
    <property type="entry name" value="Fis1"/>
</dbReference>
<dbReference type="InterPro" id="IPR033745">
    <property type="entry name" value="Fis1_cytosol"/>
</dbReference>
<dbReference type="OMA" id="QFNYAWG"/>
<keyword evidence="2" id="KW-0472">Membrane</keyword>
<evidence type="ECO:0000313" key="4">
    <source>
        <dbReference type="Proteomes" id="UP000041254"/>
    </source>
</evidence>
<dbReference type="PhylomeDB" id="A0A0G4EDS8"/>
<dbReference type="SUPFAM" id="SSF48452">
    <property type="entry name" value="TPR-like"/>
    <property type="match status" value="1"/>
</dbReference>
<dbReference type="GO" id="GO:0000422">
    <property type="term" value="P:autophagy of mitochondrion"/>
    <property type="evidence" value="ECO:0007669"/>
    <property type="project" value="TreeGrafter"/>
</dbReference>
<keyword evidence="1" id="KW-0802">TPR repeat</keyword>
<dbReference type="Gene3D" id="1.25.40.10">
    <property type="entry name" value="Tetratricopeptide repeat domain"/>
    <property type="match status" value="1"/>
</dbReference>
<gene>
    <name evidence="3" type="ORF">Vbra_11417</name>
</gene>
<reference evidence="3 4" key="1">
    <citation type="submission" date="2014-11" db="EMBL/GenBank/DDBJ databases">
        <authorList>
            <person name="Zhu J."/>
            <person name="Qi W."/>
            <person name="Song R."/>
        </authorList>
    </citation>
    <scope>NUCLEOTIDE SEQUENCE [LARGE SCALE GENOMIC DNA]</scope>
</reference>
<proteinExistence type="predicted"/>
<dbReference type="GO" id="GO:0005741">
    <property type="term" value="C:mitochondrial outer membrane"/>
    <property type="evidence" value="ECO:0007669"/>
    <property type="project" value="TreeGrafter"/>
</dbReference>
<dbReference type="Pfam" id="PF14853">
    <property type="entry name" value="Fis1_TPR_C"/>
    <property type="match status" value="1"/>
</dbReference>
<dbReference type="AlphaFoldDB" id="A0A0G4EDS8"/>
<organism evidence="3 4">
    <name type="scientific">Vitrella brassicaformis (strain CCMP3155)</name>
    <dbReference type="NCBI Taxonomy" id="1169540"/>
    <lineage>
        <taxon>Eukaryota</taxon>
        <taxon>Sar</taxon>
        <taxon>Alveolata</taxon>
        <taxon>Colpodellida</taxon>
        <taxon>Vitrellaceae</taxon>
        <taxon>Vitrella</taxon>
    </lineage>
</organism>
<accession>A0A0G4EDS8</accession>
<dbReference type="Proteomes" id="UP000041254">
    <property type="component" value="Unassembled WGS sequence"/>
</dbReference>
<evidence type="ECO:0000256" key="1">
    <source>
        <dbReference type="PROSITE-ProRule" id="PRU00339"/>
    </source>
</evidence>
<dbReference type="PANTHER" id="PTHR13247:SF0">
    <property type="entry name" value="MITOCHONDRIAL FISSION 1 PROTEIN"/>
    <property type="match status" value="1"/>
</dbReference>
<dbReference type="STRING" id="1169540.A0A0G4EDS8"/>
<keyword evidence="2" id="KW-1133">Transmembrane helix</keyword>
<dbReference type="GO" id="GO:0000266">
    <property type="term" value="P:mitochondrial fission"/>
    <property type="evidence" value="ECO:0007669"/>
    <property type="project" value="InterPro"/>
</dbReference>
<dbReference type="CDD" id="cd12212">
    <property type="entry name" value="Fis1"/>
    <property type="match status" value="1"/>
</dbReference>
<dbReference type="InterPro" id="IPR019734">
    <property type="entry name" value="TPR_rpt"/>
</dbReference>
<name>A0A0G4EDS8_VITBC</name>
<dbReference type="InterPro" id="IPR028061">
    <property type="entry name" value="Fis1_TPR_C"/>
</dbReference>
<evidence type="ECO:0000313" key="3">
    <source>
        <dbReference type="EMBL" id="CEL93881.1"/>
    </source>
</evidence>
<feature type="repeat" description="TPR" evidence="1">
    <location>
        <begin position="67"/>
        <end position="100"/>
    </location>
</feature>
<sequence length="146" mass="16807">MAEPRFDLEQETSALREEYYSQAQASNPSPRLQFEYACLLSCSPNREEIREALELFNELLEIGFDRPDCLYQISLAHLKLGEYALAKRRVEMLLRIDPRNLSALSLHSLIMDRTSHDGIVGTIIILAVTAGVVIYLIQTWRKKMQH</sequence>
<dbReference type="OrthoDB" id="421154at2759"/>
<keyword evidence="4" id="KW-1185">Reference proteome</keyword>
<keyword evidence="2" id="KW-0812">Transmembrane</keyword>
<dbReference type="FunCoup" id="A0A0G4EDS8">
    <property type="interactions" value="198"/>
</dbReference>
<dbReference type="EMBL" id="CDMY01000198">
    <property type="protein sequence ID" value="CEL93881.1"/>
    <property type="molecule type" value="Genomic_DNA"/>
</dbReference>
<dbReference type="VEuPathDB" id="CryptoDB:Vbra_11417"/>
<dbReference type="PROSITE" id="PS50005">
    <property type="entry name" value="TPR"/>
    <property type="match status" value="1"/>
</dbReference>
<dbReference type="InParanoid" id="A0A0G4EDS8"/>
<feature type="transmembrane region" description="Helical" evidence="2">
    <location>
        <begin position="118"/>
        <end position="137"/>
    </location>
</feature>
<dbReference type="InterPro" id="IPR011990">
    <property type="entry name" value="TPR-like_helical_dom_sf"/>
</dbReference>
<dbReference type="GO" id="GO:0016559">
    <property type="term" value="P:peroxisome fission"/>
    <property type="evidence" value="ECO:0007669"/>
    <property type="project" value="TreeGrafter"/>
</dbReference>
<evidence type="ECO:0000256" key="2">
    <source>
        <dbReference type="SAM" id="Phobius"/>
    </source>
</evidence>